<proteinExistence type="predicted"/>
<sequence length="99" mass="12122">MAKEELTFSNKRTFITHTRRQIVRGFSRSIPNLRVLPRGWHKKIFVKAANKLRKIHMIWKNKRYKISQDLKRKKQIELKMLAEYLFKGIQFNLFCNLFR</sequence>
<protein>
    <submittedName>
        <fullName evidence="1">Uncharacterized protein</fullName>
    </submittedName>
</protein>
<gene>
    <name evidence="1" type="ORF">g.143486</name>
</gene>
<reference evidence="1" key="1">
    <citation type="submission" date="2018-04" db="EMBL/GenBank/DDBJ databases">
        <title>Transcriptome of Schizaphis graminum biotype I.</title>
        <authorList>
            <person name="Scully E.D."/>
            <person name="Geib S.M."/>
            <person name="Palmer N.A."/>
            <person name="Koch K."/>
            <person name="Bradshaw J."/>
            <person name="Heng-Moss T."/>
            <person name="Sarath G."/>
        </authorList>
    </citation>
    <scope>NUCLEOTIDE SEQUENCE</scope>
</reference>
<organism evidence="1">
    <name type="scientific">Schizaphis graminum</name>
    <name type="common">Green bug aphid</name>
    <dbReference type="NCBI Taxonomy" id="13262"/>
    <lineage>
        <taxon>Eukaryota</taxon>
        <taxon>Metazoa</taxon>
        <taxon>Ecdysozoa</taxon>
        <taxon>Arthropoda</taxon>
        <taxon>Hexapoda</taxon>
        <taxon>Insecta</taxon>
        <taxon>Pterygota</taxon>
        <taxon>Neoptera</taxon>
        <taxon>Paraneoptera</taxon>
        <taxon>Hemiptera</taxon>
        <taxon>Sternorrhyncha</taxon>
        <taxon>Aphidomorpha</taxon>
        <taxon>Aphidoidea</taxon>
        <taxon>Aphididae</taxon>
        <taxon>Aphidini</taxon>
        <taxon>Schizaphis</taxon>
    </lineage>
</organism>
<dbReference type="AlphaFoldDB" id="A0A2S2P5E5"/>
<evidence type="ECO:0000313" key="1">
    <source>
        <dbReference type="EMBL" id="MBY24572.1"/>
    </source>
</evidence>
<dbReference type="EMBL" id="GGMR01011953">
    <property type="protein sequence ID" value="MBY24572.1"/>
    <property type="molecule type" value="Transcribed_RNA"/>
</dbReference>
<accession>A0A2S2P5E5</accession>
<name>A0A2S2P5E5_SCHGA</name>